<evidence type="ECO:0000256" key="8">
    <source>
        <dbReference type="ARBA" id="ARBA00022842"/>
    </source>
</evidence>
<evidence type="ECO:0000256" key="2">
    <source>
        <dbReference type="ARBA" id="ARBA00011955"/>
    </source>
</evidence>
<protein>
    <recommendedName>
        <fullName evidence="3">FAD:protein FMN transferase</fullName>
        <ecNumber evidence="2">2.7.1.180</ecNumber>
    </recommendedName>
    <alternativeName>
        <fullName evidence="9">Flavin transferase</fullName>
    </alternativeName>
</protein>
<evidence type="ECO:0000256" key="6">
    <source>
        <dbReference type="ARBA" id="ARBA00022723"/>
    </source>
</evidence>
<keyword evidence="5" id="KW-0808">Transferase</keyword>
<dbReference type="EC" id="2.7.1.180" evidence="2"/>
<keyword evidence="11" id="KW-0449">Lipoprotein</keyword>
<dbReference type="InterPro" id="IPR003374">
    <property type="entry name" value="ApbE-like_sf"/>
</dbReference>
<evidence type="ECO:0000256" key="7">
    <source>
        <dbReference type="ARBA" id="ARBA00022827"/>
    </source>
</evidence>
<keyword evidence="4" id="KW-0285">Flavoprotein</keyword>
<organism evidence="11 12">
    <name type="scientific">Umezawaea tangerina</name>
    <dbReference type="NCBI Taxonomy" id="84725"/>
    <lineage>
        <taxon>Bacteria</taxon>
        <taxon>Bacillati</taxon>
        <taxon>Actinomycetota</taxon>
        <taxon>Actinomycetes</taxon>
        <taxon>Pseudonocardiales</taxon>
        <taxon>Pseudonocardiaceae</taxon>
        <taxon>Umezawaea</taxon>
    </lineage>
</organism>
<sequence length="250" mass="27047">MLTGLRRVEQVMGLPVSVDLRDGDERTRHAVDRAFAWLQEVDLRFSPFRFDSEVSRHGRAELAPEELSDELAHVIDLCDHYERSTGGAFTTRLPDHAFDPCAIVKGWAVQGAATILQDAGARRFCVNAGGDVVTSGEPEPGLPWRVGVRHPDHADQLCAVLALRNGAVATTANYERGNHIIDGRTGQPARDLLSITITANDLITADAVATAAFAMGTEGITWAATQPNCEVFAINSSRHVFRTPGLPIAT</sequence>
<dbReference type="EMBL" id="PVTF01000001">
    <property type="protein sequence ID" value="PRY46316.1"/>
    <property type="molecule type" value="Genomic_DNA"/>
</dbReference>
<dbReference type="AlphaFoldDB" id="A0A2T0TKV5"/>
<keyword evidence="6" id="KW-0479">Metal-binding</keyword>
<dbReference type="PANTHER" id="PTHR30040">
    <property type="entry name" value="THIAMINE BIOSYNTHESIS LIPOPROTEIN APBE"/>
    <property type="match status" value="1"/>
</dbReference>
<name>A0A2T0TKV5_9PSEU</name>
<evidence type="ECO:0000256" key="3">
    <source>
        <dbReference type="ARBA" id="ARBA00016337"/>
    </source>
</evidence>
<dbReference type="Gene3D" id="3.10.520.10">
    <property type="entry name" value="ApbE-like domains"/>
    <property type="match status" value="2"/>
</dbReference>
<dbReference type="GO" id="GO:0016740">
    <property type="term" value="F:transferase activity"/>
    <property type="evidence" value="ECO:0007669"/>
    <property type="project" value="UniProtKB-KW"/>
</dbReference>
<evidence type="ECO:0000256" key="9">
    <source>
        <dbReference type="ARBA" id="ARBA00031306"/>
    </source>
</evidence>
<evidence type="ECO:0000313" key="12">
    <source>
        <dbReference type="Proteomes" id="UP000239494"/>
    </source>
</evidence>
<dbReference type="InterPro" id="IPR024932">
    <property type="entry name" value="ApbE"/>
</dbReference>
<comment type="cofactor">
    <cofactor evidence="1">
        <name>Mg(2+)</name>
        <dbReference type="ChEBI" id="CHEBI:18420"/>
    </cofactor>
</comment>
<keyword evidence="7" id="KW-0274">FAD</keyword>
<dbReference type="SUPFAM" id="SSF143631">
    <property type="entry name" value="ApbE-like"/>
    <property type="match status" value="1"/>
</dbReference>
<dbReference type="PANTHER" id="PTHR30040:SF2">
    <property type="entry name" value="FAD:PROTEIN FMN TRANSFERASE"/>
    <property type="match status" value="1"/>
</dbReference>
<keyword evidence="12" id="KW-1185">Reference proteome</keyword>
<evidence type="ECO:0000256" key="4">
    <source>
        <dbReference type="ARBA" id="ARBA00022630"/>
    </source>
</evidence>
<comment type="catalytic activity">
    <reaction evidence="10">
        <text>L-threonyl-[protein] + FAD = FMN-L-threonyl-[protein] + AMP + H(+)</text>
        <dbReference type="Rhea" id="RHEA:36847"/>
        <dbReference type="Rhea" id="RHEA-COMP:11060"/>
        <dbReference type="Rhea" id="RHEA-COMP:11061"/>
        <dbReference type="ChEBI" id="CHEBI:15378"/>
        <dbReference type="ChEBI" id="CHEBI:30013"/>
        <dbReference type="ChEBI" id="CHEBI:57692"/>
        <dbReference type="ChEBI" id="CHEBI:74257"/>
        <dbReference type="ChEBI" id="CHEBI:456215"/>
        <dbReference type="EC" id="2.7.1.180"/>
    </reaction>
</comment>
<accession>A0A2T0TKV5</accession>
<evidence type="ECO:0000256" key="1">
    <source>
        <dbReference type="ARBA" id="ARBA00001946"/>
    </source>
</evidence>
<gene>
    <name evidence="11" type="ORF">CLV43_101590</name>
</gene>
<dbReference type="RefSeq" id="WP_245886091.1">
    <property type="nucleotide sequence ID" value="NZ_PVTF01000001.1"/>
</dbReference>
<keyword evidence="8" id="KW-0460">Magnesium</keyword>
<proteinExistence type="predicted"/>
<evidence type="ECO:0000313" key="11">
    <source>
        <dbReference type="EMBL" id="PRY46316.1"/>
    </source>
</evidence>
<dbReference type="GO" id="GO:0046872">
    <property type="term" value="F:metal ion binding"/>
    <property type="evidence" value="ECO:0007669"/>
    <property type="project" value="UniProtKB-KW"/>
</dbReference>
<evidence type="ECO:0000256" key="10">
    <source>
        <dbReference type="ARBA" id="ARBA00048540"/>
    </source>
</evidence>
<reference evidence="11 12" key="1">
    <citation type="submission" date="2018-03" db="EMBL/GenBank/DDBJ databases">
        <title>Genomic Encyclopedia of Archaeal and Bacterial Type Strains, Phase II (KMG-II): from individual species to whole genera.</title>
        <authorList>
            <person name="Goeker M."/>
        </authorList>
    </citation>
    <scope>NUCLEOTIDE SEQUENCE [LARGE SCALE GENOMIC DNA]</scope>
    <source>
        <strain evidence="11 12">DSM 44720</strain>
    </source>
</reference>
<comment type="caution">
    <text evidence="11">The sequence shown here is derived from an EMBL/GenBank/DDBJ whole genome shotgun (WGS) entry which is preliminary data.</text>
</comment>
<dbReference type="Pfam" id="PF02424">
    <property type="entry name" value="ApbE"/>
    <property type="match status" value="2"/>
</dbReference>
<dbReference type="Proteomes" id="UP000239494">
    <property type="component" value="Unassembled WGS sequence"/>
</dbReference>
<evidence type="ECO:0000256" key="5">
    <source>
        <dbReference type="ARBA" id="ARBA00022679"/>
    </source>
</evidence>